<dbReference type="GO" id="GO:0005737">
    <property type="term" value="C:cytoplasm"/>
    <property type="evidence" value="ECO:0007669"/>
    <property type="project" value="TreeGrafter"/>
</dbReference>
<comment type="similarity">
    <text evidence="1">Belongs to the CRP1/MDG1 family.</text>
</comment>
<dbReference type="GO" id="GO:0031588">
    <property type="term" value="C:nucleotide-activated protein kinase complex"/>
    <property type="evidence" value="ECO:0007669"/>
    <property type="project" value="TreeGrafter"/>
</dbReference>
<evidence type="ECO:0000256" key="1">
    <source>
        <dbReference type="ARBA" id="ARBA00038216"/>
    </source>
</evidence>
<evidence type="ECO:0000313" key="3">
    <source>
        <dbReference type="EMBL" id="PMD25672.1"/>
    </source>
</evidence>
<evidence type="ECO:0000259" key="2">
    <source>
        <dbReference type="Pfam" id="PF16561"/>
    </source>
</evidence>
<evidence type="ECO:0000313" key="4">
    <source>
        <dbReference type="Proteomes" id="UP000235672"/>
    </source>
</evidence>
<dbReference type="PANTHER" id="PTHR10343:SF81">
    <property type="entry name" value="CRUCIFORM DNA-RECOGNIZING PROTEIN 1-RELATED"/>
    <property type="match status" value="1"/>
</dbReference>
<dbReference type="Gene3D" id="2.60.40.10">
    <property type="entry name" value="Immunoglobulins"/>
    <property type="match status" value="1"/>
</dbReference>
<feature type="domain" description="AMP-activated protein kinase glycogen-binding" evidence="2">
    <location>
        <begin position="209"/>
        <end position="286"/>
    </location>
</feature>
<dbReference type="SUPFAM" id="SSF81296">
    <property type="entry name" value="E set domains"/>
    <property type="match status" value="1"/>
</dbReference>
<name>A0A2J6QHD8_9HELO</name>
<dbReference type="STRING" id="1745343.A0A2J6QHD8"/>
<keyword evidence="4" id="KW-1185">Reference proteome</keyword>
<dbReference type="GO" id="GO:0007165">
    <property type="term" value="P:signal transduction"/>
    <property type="evidence" value="ECO:0007669"/>
    <property type="project" value="TreeGrafter"/>
</dbReference>
<dbReference type="EMBL" id="KZ613469">
    <property type="protein sequence ID" value="PMD25672.1"/>
    <property type="molecule type" value="Genomic_DNA"/>
</dbReference>
<sequence length="569" mass="64051">MAAFASSSRNPPPIDMTIFQDLYEVIESNPPALEARKVLIQQCMEAGWVDAAKDAIRDLLQLDPFDEEAHSWSDMLSEDASAQLELRYVPTTQIPPPRPPRPLIPDIEEAQLELLRDYEALRTKAAKLLRETYLVRDLTRKTEDSTPPEKRVSFKNLMSLGSLAWAGKKKESLVSSPLDRHIQNLTDIADGRISSAVQGRQPESAPYSFVFRWEHAASEVYVTGTFDNWSKSEKLIQTGNVFEKKVILPPVVGKIHYKFVVDGNWVADPTAPQEYDDDGVLTNFLTEDQFVKHTRVKQTSQPGSAQSVARMMEKNSERAVDIAVDDLEAMARWLRSQDARLNDDGVREALVKRLGLVSSALPDGMKRHAALALMHVEHELLRRTYVCDETMYGDKVVDIPRARFLVTEDNYGWDMEELVQAIASNGGVMRNPLSRQMFTTQDIHMIVQHPLGKRLAAMQVEQGKLSKGVRPKTIEELEKMSAVLLADMSLDQMESRHVVDGFLGYVATLPESEQQALDRLRVPAKDSHTGQAFDTSIGEAVRDAKANRVCIHKTGDFLQQAARYLKRSK</sequence>
<dbReference type="Pfam" id="PF16561">
    <property type="entry name" value="AMPK1_CBM"/>
    <property type="match status" value="1"/>
</dbReference>
<organism evidence="3 4">
    <name type="scientific">Hyaloscypha hepaticicola</name>
    <dbReference type="NCBI Taxonomy" id="2082293"/>
    <lineage>
        <taxon>Eukaryota</taxon>
        <taxon>Fungi</taxon>
        <taxon>Dikarya</taxon>
        <taxon>Ascomycota</taxon>
        <taxon>Pezizomycotina</taxon>
        <taxon>Leotiomycetes</taxon>
        <taxon>Helotiales</taxon>
        <taxon>Hyaloscyphaceae</taxon>
        <taxon>Hyaloscypha</taxon>
    </lineage>
</organism>
<dbReference type="CDD" id="cd02859">
    <property type="entry name" value="E_set_AMPKbeta_like_N"/>
    <property type="match status" value="1"/>
</dbReference>
<accession>A0A2J6QHD8</accession>
<protein>
    <submittedName>
        <fullName evidence="3">Carbohydrate-binding module family 48 protein</fullName>
    </submittedName>
</protein>
<dbReference type="InterPro" id="IPR014756">
    <property type="entry name" value="Ig_E-set"/>
</dbReference>
<proteinExistence type="inferred from homology"/>
<dbReference type="InterPro" id="IPR032640">
    <property type="entry name" value="AMPK1_CBM"/>
</dbReference>
<dbReference type="InterPro" id="IPR050827">
    <property type="entry name" value="CRP1_MDG1_kinase"/>
</dbReference>
<dbReference type="OrthoDB" id="5379086at2759"/>
<reference evidence="3 4" key="1">
    <citation type="submission" date="2016-05" db="EMBL/GenBank/DDBJ databases">
        <title>A degradative enzymes factory behind the ericoid mycorrhizal symbiosis.</title>
        <authorList>
            <consortium name="DOE Joint Genome Institute"/>
            <person name="Martino E."/>
            <person name="Morin E."/>
            <person name="Grelet G."/>
            <person name="Kuo A."/>
            <person name="Kohler A."/>
            <person name="Daghino S."/>
            <person name="Barry K."/>
            <person name="Choi C."/>
            <person name="Cichocki N."/>
            <person name="Clum A."/>
            <person name="Copeland A."/>
            <person name="Hainaut M."/>
            <person name="Haridas S."/>
            <person name="Labutti K."/>
            <person name="Lindquist E."/>
            <person name="Lipzen A."/>
            <person name="Khouja H.-R."/>
            <person name="Murat C."/>
            <person name="Ohm R."/>
            <person name="Olson A."/>
            <person name="Spatafora J."/>
            <person name="Veneault-Fourrey C."/>
            <person name="Henrissat B."/>
            <person name="Grigoriev I."/>
            <person name="Martin F."/>
            <person name="Perotto S."/>
        </authorList>
    </citation>
    <scope>NUCLEOTIDE SEQUENCE [LARGE SCALE GENOMIC DNA]</scope>
    <source>
        <strain evidence="3 4">UAMH 7357</strain>
    </source>
</reference>
<dbReference type="GO" id="GO:0005634">
    <property type="term" value="C:nucleus"/>
    <property type="evidence" value="ECO:0007669"/>
    <property type="project" value="TreeGrafter"/>
</dbReference>
<dbReference type="Proteomes" id="UP000235672">
    <property type="component" value="Unassembled WGS sequence"/>
</dbReference>
<dbReference type="AlphaFoldDB" id="A0A2J6QHD8"/>
<dbReference type="InterPro" id="IPR013783">
    <property type="entry name" value="Ig-like_fold"/>
</dbReference>
<dbReference type="PANTHER" id="PTHR10343">
    <property type="entry name" value="5'-AMP-ACTIVATED PROTEIN KINASE , BETA SUBUNIT"/>
    <property type="match status" value="1"/>
</dbReference>
<gene>
    <name evidence="3" type="ORF">NA56DRAFT_655114</name>
</gene>
<dbReference type="GO" id="GO:0019901">
    <property type="term" value="F:protein kinase binding"/>
    <property type="evidence" value="ECO:0007669"/>
    <property type="project" value="TreeGrafter"/>
</dbReference>